<keyword evidence="1" id="KW-0812">Transmembrane</keyword>
<dbReference type="AlphaFoldDB" id="A0A0E9X9I6"/>
<evidence type="ECO:0000313" key="2">
    <source>
        <dbReference type="EMBL" id="JAH99249.1"/>
    </source>
</evidence>
<feature type="transmembrane region" description="Helical" evidence="1">
    <location>
        <begin position="21"/>
        <end position="40"/>
    </location>
</feature>
<sequence>MIEKQSFHVNLSRFSCHTITINYGIQYFVFFFLFLFLHSLNDFSRTVDRTRKKS</sequence>
<reference evidence="2" key="2">
    <citation type="journal article" date="2015" name="Fish Shellfish Immunol.">
        <title>Early steps in the European eel (Anguilla anguilla)-Vibrio vulnificus interaction in the gills: Role of the RtxA13 toxin.</title>
        <authorList>
            <person name="Callol A."/>
            <person name="Pajuelo D."/>
            <person name="Ebbesson L."/>
            <person name="Teles M."/>
            <person name="MacKenzie S."/>
            <person name="Amaro C."/>
        </authorList>
    </citation>
    <scope>NUCLEOTIDE SEQUENCE</scope>
</reference>
<organism evidence="2">
    <name type="scientific">Anguilla anguilla</name>
    <name type="common">European freshwater eel</name>
    <name type="synonym">Muraena anguilla</name>
    <dbReference type="NCBI Taxonomy" id="7936"/>
    <lineage>
        <taxon>Eukaryota</taxon>
        <taxon>Metazoa</taxon>
        <taxon>Chordata</taxon>
        <taxon>Craniata</taxon>
        <taxon>Vertebrata</taxon>
        <taxon>Euteleostomi</taxon>
        <taxon>Actinopterygii</taxon>
        <taxon>Neopterygii</taxon>
        <taxon>Teleostei</taxon>
        <taxon>Anguilliformes</taxon>
        <taxon>Anguillidae</taxon>
        <taxon>Anguilla</taxon>
    </lineage>
</organism>
<reference evidence="2" key="1">
    <citation type="submission" date="2014-11" db="EMBL/GenBank/DDBJ databases">
        <authorList>
            <person name="Amaro Gonzalez C."/>
        </authorList>
    </citation>
    <scope>NUCLEOTIDE SEQUENCE</scope>
</reference>
<name>A0A0E9X9I6_ANGAN</name>
<protein>
    <submittedName>
        <fullName evidence="2">Uncharacterized protein</fullName>
    </submittedName>
</protein>
<keyword evidence="1" id="KW-0472">Membrane</keyword>
<evidence type="ECO:0000256" key="1">
    <source>
        <dbReference type="SAM" id="Phobius"/>
    </source>
</evidence>
<accession>A0A0E9X9I6</accession>
<dbReference type="EMBL" id="GBXM01009328">
    <property type="protein sequence ID" value="JAH99249.1"/>
    <property type="molecule type" value="Transcribed_RNA"/>
</dbReference>
<proteinExistence type="predicted"/>
<keyword evidence="1" id="KW-1133">Transmembrane helix</keyword>